<keyword evidence="2" id="KW-1185">Reference proteome</keyword>
<dbReference type="RefSeq" id="WP_210051832.1">
    <property type="nucleotide sequence ID" value="NZ_BAAAMH010000016.1"/>
</dbReference>
<protein>
    <submittedName>
        <fullName evidence="1">Uncharacterized protein</fullName>
    </submittedName>
</protein>
<dbReference type="EMBL" id="JAGIOB010000001">
    <property type="protein sequence ID" value="MBP2415102.1"/>
    <property type="molecule type" value="Genomic_DNA"/>
</dbReference>
<comment type="caution">
    <text evidence="1">The sequence shown here is derived from an EMBL/GenBank/DDBJ whole genome shotgun (WGS) entry which is preliminary data.</text>
</comment>
<accession>A0ABS4Z231</accession>
<proteinExistence type="predicted"/>
<reference evidence="1 2" key="1">
    <citation type="submission" date="2021-03" db="EMBL/GenBank/DDBJ databases">
        <title>Sequencing the genomes of 1000 actinobacteria strains.</title>
        <authorList>
            <person name="Klenk H.-P."/>
        </authorList>
    </citation>
    <scope>NUCLEOTIDE SEQUENCE [LARGE SCALE GENOMIC DNA]</scope>
    <source>
        <strain evidence="1 2">DSM 12936</strain>
    </source>
</reference>
<dbReference type="Proteomes" id="UP000758168">
    <property type="component" value="Unassembled WGS sequence"/>
</dbReference>
<organism evidence="1 2">
    <name type="scientific">Microlunatus capsulatus</name>
    <dbReference type="NCBI Taxonomy" id="99117"/>
    <lineage>
        <taxon>Bacteria</taxon>
        <taxon>Bacillati</taxon>
        <taxon>Actinomycetota</taxon>
        <taxon>Actinomycetes</taxon>
        <taxon>Propionibacteriales</taxon>
        <taxon>Propionibacteriaceae</taxon>
        <taxon>Microlunatus</taxon>
    </lineage>
</organism>
<gene>
    <name evidence="1" type="ORF">JOF54_000024</name>
</gene>
<name>A0ABS4Z231_9ACTN</name>
<sequence>MAPPHGPTRTPRRQRARTAALLAAALLAAVLLGLVVPVLHQGRLAHACEQRGGRLATSTEAVEPLVSARTVHRCLAPDGQLLDG</sequence>
<evidence type="ECO:0000313" key="2">
    <source>
        <dbReference type="Proteomes" id="UP000758168"/>
    </source>
</evidence>
<evidence type="ECO:0000313" key="1">
    <source>
        <dbReference type="EMBL" id="MBP2415102.1"/>
    </source>
</evidence>